<dbReference type="EMBL" id="BAABBU010000021">
    <property type="protein sequence ID" value="GAA4142988.1"/>
    <property type="molecule type" value="Genomic_DNA"/>
</dbReference>
<organism evidence="2 3">
    <name type="scientific">Streptomyces tunisiensis</name>
    <dbReference type="NCBI Taxonomy" id="948699"/>
    <lineage>
        <taxon>Bacteria</taxon>
        <taxon>Bacillati</taxon>
        <taxon>Actinomycetota</taxon>
        <taxon>Actinomycetes</taxon>
        <taxon>Kitasatosporales</taxon>
        <taxon>Streptomycetaceae</taxon>
        <taxon>Streptomyces</taxon>
    </lineage>
</organism>
<sequence length="116" mass="11749">MSAIRSGMASTGSHTPAVNIAGNSAVEPAAVAIFAVRARALSSAPSAREAARASSSASRWPSGCLGRATSKARRPTARVSSAEISEAAPSTVICAASRAEGRTGVVDIQRRMPVSR</sequence>
<feature type="region of interest" description="Disordered" evidence="1">
    <location>
        <begin position="1"/>
        <end position="21"/>
    </location>
</feature>
<accession>A0ABP7YXA5</accession>
<reference evidence="3" key="1">
    <citation type="journal article" date="2019" name="Int. J. Syst. Evol. Microbiol.">
        <title>The Global Catalogue of Microorganisms (GCM) 10K type strain sequencing project: providing services to taxonomists for standard genome sequencing and annotation.</title>
        <authorList>
            <consortium name="The Broad Institute Genomics Platform"/>
            <consortium name="The Broad Institute Genome Sequencing Center for Infectious Disease"/>
            <person name="Wu L."/>
            <person name="Ma J."/>
        </authorList>
    </citation>
    <scope>NUCLEOTIDE SEQUENCE [LARGE SCALE GENOMIC DNA]</scope>
    <source>
        <strain evidence="3">JCM 17589</strain>
    </source>
</reference>
<proteinExistence type="predicted"/>
<dbReference type="Proteomes" id="UP001501845">
    <property type="component" value="Unassembled WGS sequence"/>
</dbReference>
<evidence type="ECO:0000313" key="3">
    <source>
        <dbReference type="Proteomes" id="UP001501845"/>
    </source>
</evidence>
<name>A0ABP7YXA5_9ACTN</name>
<protein>
    <submittedName>
        <fullName evidence="2">Uncharacterized protein</fullName>
    </submittedName>
</protein>
<evidence type="ECO:0000313" key="2">
    <source>
        <dbReference type="EMBL" id="GAA4142988.1"/>
    </source>
</evidence>
<feature type="compositionally biased region" description="Low complexity" evidence="1">
    <location>
        <begin position="45"/>
        <end position="59"/>
    </location>
</feature>
<evidence type="ECO:0000256" key="1">
    <source>
        <dbReference type="SAM" id="MobiDB-lite"/>
    </source>
</evidence>
<feature type="region of interest" description="Disordered" evidence="1">
    <location>
        <begin position="45"/>
        <end position="83"/>
    </location>
</feature>
<keyword evidence="3" id="KW-1185">Reference proteome</keyword>
<comment type="caution">
    <text evidence="2">The sequence shown here is derived from an EMBL/GenBank/DDBJ whole genome shotgun (WGS) entry which is preliminary data.</text>
</comment>
<gene>
    <name evidence="2" type="ORF">GCM10022285_45160</name>
</gene>